<gene>
    <name evidence="1" type="ORF">R1flu_002937</name>
</gene>
<proteinExistence type="predicted"/>
<protein>
    <submittedName>
        <fullName evidence="1">Uncharacterized protein</fullName>
    </submittedName>
</protein>
<organism evidence="1 2">
    <name type="scientific">Riccia fluitans</name>
    <dbReference type="NCBI Taxonomy" id="41844"/>
    <lineage>
        <taxon>Eukaryota</taxon>
        <taxon>Viridiplantae</taxon>
        <taxon>Streptophyta</taxon>
        <taxon>Embryophyta</taxon>
        <taxon>Marchantiophyta</taxon>
        <taxon>Marchantiopsida</taxon>
        <taxon>Marchantiidae</taxon>
        <taxon>Marchantiales</taxon>
        <taxon>Ricciaceae</taxon>
        <taxon>Riccia</taxon>
    </lineage>
</organism>
<dbReference type="EMBL" id="JBHFFA010000006">
    <property type="protein sequence ID" value="KAL2622732.1"/>
    <property type="molecule type" value="Genomic_DNA"/>
</dbReference>
<evidence type="ECO:0000313" key="2">
    <source>
        <dbReference type="Proteomes" id="UP001605036"/>
    </source>
</evidence>
<reference evidence="1 2" key="1">
    <citation type="submission" date="2024-09" db="EMBL/GenBank/DDBJ databases">
        <title>Chromosome-scale assembly of Riccia fluitans.</title>
        <authorList>
            <person name="Paukszto L."/>
            <person name="Sawicki J."/>
            <person name="Karawczyk K."/>
            <person name="Piernik-Szablinska J."/>
            <person name="Szczecinska M."/>
            <person name="Mazdziarz M."/>
        </authorList>
    </citation>
    <scope>NUCLEOTIDE SEQUENCE [LARGE SCALE GENOMIC DNA]</scope>
    <source>
        <strain evidence="1">Rf_01</strain>
        <tissue evidence="1">Aerial parts of the thallus</tissue>
    </source>
</reference>
<evidence type="ECO:0000313" key="1">
    <source>
        <dbReference type="EMBL" id="KAL2622732.1"/>
    </source>
</evidence>
<dbReference type="AlphaFoldDB" id="A0ABD1YAJ5"/>
<name>A0ABD1YAJ5_9MARC</name>
<accession>A0ABD1YAJ5</accession>
<comment type="caution">
    <text evidence="1">The sequence shown here is derived from an EMBL/GenBank/DDBJ whole genome shotgun (WGS) entry which is preliminary data.</text>
</comment>
<sequence length="86" mass="9583">MEVARSGLFRNGSEALHARREWIHMVLIYRLVFICPQCLIVPSALSRSRVQSQIASKDTVSSMTAHPAEFDVISSESLRGLEVIPS</sequence>
<keyword evidence="2" id="KW-1185">Reference proteome</keyword>
<dbReference type="Proteomes" id="UP001605036">
    <property type="component" value="Unassembled WGS sequence"/>
</dbReference>